<dbReference type="GO" id="GO:0042973">
    <property type="term" value="F:glucan endo-1,3-beta-D-glucosidase activity"/>
    <property type="evidence" value="ECO:0007669"/>
    <property type="project" value="UniProtKB-EC"/>
</dbReference>
<comment type="catalytic activity">
    <reaction evidence="1">
        <text>Hydrolysis of (1-&gt;3)-beta-D-glucosidic linkages in (1-&gt;3)-beta-D-glucans.</text>
        <dbReference type="EC" id="3.2.1.39"/>
    </reaction>
</comment>
<name>A0A835QKR3_VANPL</name>
<comment type="similarity">
    <text evidence="2 7">Belongs to the glycosyl hydrolase 17 family.</text>
</comment>
<keyword evidence="9" id="KW-1133">Transmembrane helix</keyword>
<feature type="region of interest" description="Disordered" evidence="8">
    <location>
        <begin position="362"/>
        <end position="392"/>
    </location>
</feature>
<accession>A0A835QKR3</accession>
<evidence type="ECO:0000256" key="7">
    <source>
        <dbReference type="RuleBase" id="RU004335"/>
    </source>
</evidence>
<protein>
    <recommendedName>
        <fullName evidence="3">glucan endo-1,3-beta-D-glucosidase</fullName>
        <ecNumber evidence="3">3.2.1.39</ecNumber>
    </recommendedName>
</protein>
<evidence type="ECO:0000313" key="12">
    <source>
        <dbReference type="Proteomes" id="UP000636800"/>
    </source>
</evidence>
<evidence type="ECO:0000256" key="1">
    <source>
        <dbReference type="ARBA" id="ARBA00000382"/>
    </source>
</evidence>
<feature type="compositionally biased region" description="Gly residues" evidence="8">
    <location>
        <begin position="373"/>
        <end position="385"/>
    </location>
</feature>
<keyword evidence="4 10" id="KW-0732">Signal</keyword>
<keyword evidence="12" id="KW-1185">Reference proteome</keyword>
<evidence type="ECO:0000256" key="6">
    <source>
        <dbReference type="ARBA" id="ARBA00023295"/>
    </source>
</evidence>
<evidence type="ECO:0000256" key="9">
    <source>
        <dbReference type="SAM" id="Phobius"/>
    </source>
</evidence>
<keyword evidence="6" id="KW-0326">Glycosidase</keyword>
<dbReference type="SUPFAM" id="SSF51445">
    <property type="entry name" value="(Trans)glycosidases"/>
    <property type="match status" value="1"/>
</dbReference>
<sequence>MAVRSLLSLLPLLLLPLLRCPHLASATSSSLVGVNYGLLGNNLPPPEKVASLLRTINVGRVKLYDADPSVLRAFANTGVELIIGIPDRCVVKVCDSAEALAWVRANIQPYLPATKIAAITVGNEVVTGNNTSIAHSLLPAMESIHSALASLGFDRQIVVTTPHSVAFLASSYPLLPVASIRPNPLLCPIFNFLDKTGSPLLINAYPYFAYKSEPGNVSLDYVLFEPNAGVVDPKSGLRYINMLHAQVDAVYAAIAAVDAVYAAIAAVGGPKGLEVRISETGWPSGGDADEPGATQDNAAKYNGNLMRLIAEEKGTPARPGTPLRVYVFALFNENLKPGPASERNYGLFKADGTPAYPLGITVPPENNTASTPSGGGTHGRGGGAGSNDHGGQDDDSASGYYDISSAVVSLPSYGLFFFFFFFFFLWAFCTNFVKMEYKK</sequence>
<feature type="signal peptide" evidence="10">
    <location>
        <begin position="1"/>
        <end position="26"/>
    </location>
</feature>
<feature type="transmembrane region" description="Helical" evidence="9">
    <location>
        <begin position="413"/>
        <end position="433"/>
    </location>
</feature>
<gene>
    <name evidence="11" type="ORF">HPP92_014598</name>
</gene>
<comment type="caution">
    <text evidence="11">The sequence shown here is derived from an EMBL/GenBank/DDBJ whole genome shotgun (WGS) entry which is preliminary data.</text>
</comment>
<evidence type="ECO:0000256" key="4">
    <source>
        <dbReference type="ARBA" id="ARBA00022729"/>
    </source>
</evidence>
<dbReference type="AlphaFoldDB" id="A0A835QKR3"/>
<dbReference type="InterPro" id="IPR044965">
    <property type="entry name" value="Glyco_hydro_17_plant"/>
</dbReference>
<dbReference type="Gene3D" id="3.20.20.80">
    <property type="entry name" value="Glycosidases"/>
    <property type="match status" value="1"/>
</dbReference>
<organism evidence="11 12">
    <name type="scientific">Vanilla planifolia</name>
    <name type="common">Vanilla</name>
    <dbReference type="NCBI Taxonomy" id="51239"/>
    <lineage>
        <taxon>Eukaryota</taxon>
        <taxon>Viridiplantae</taxon>
        <taxon>Streptophyta</taxon>
        <taxon>Embryophyta</taxon>
        <taxon>Tracheophyta</taxon>
        <taxon>Spermatophyta</taxon>
        <taxon>Magnoliopsida</taxon>
        <taxon>Liliopsida</taxon>
        <taxon>Asparagales</taxon>
        <taxon>Orchidaceae</taxon>
        <taxon>Vanilloideae</taxon>
        <taxon>Vanilleae</taxon>
        <taxon>Vanilla</taxon>
    </lineage>
</organism>
<keyword evidence="9" id="KW-0472">Membrane</keyword>
<dbReference type="FunFam" id="3.20.20.80:FF:000005">
    <property type="entry name" value="Glucan endo-1,3-beta-glucosidase 14"/>
    <property type="match status" value="1"/>
</dbReference>
<evidence type="ECO:0000256" key="10">
    <source>
        <dbReference type="SAM" id="SignalP"/>
    </source>
</evidence>
<evidence type="ECO:0000256" key="5">
    <source>
        <dbReference type="ARBA" id="ARBA00022801"/>
    </source>
</evidence>
<evidence type="ECO:0000256" key="3">
    <source>
        <dbReference type="ARBA" id="ARBA00012780"/>
    </source>
</evidence>
<evidence type="ECO:0000256" key="2">
    <source>
        <dbReference type="ARBA" id="ARBA00008773"/>
    </source>
</evidence>
<dbReference type="GO" id="GO:0005975">
    <property type="term" value="P:carbohydrate metabolic process"/>
    <property type="evidence" value="ECO:0007669"/>
    <property type="project" value="InterPro"/>
</dbReference>
<dbReference type="EMBL" id="JADCNL010000007">
    <property type="protein sequence ID" value="KAG0472741.1"/>
    <property type="molecule type" value="Genomic_DNA"/>
</dbReference>
<reference evidence="11 12" key="1">
    <citation type="journal article" date="2020" name="Nat. Food">
        <title>A phased Vanilla planifolia genome enables genetic improvement of flavour and production.</title>
        <authorList>
            <person name="Hasing T."/>
            <person name="Tang H."/>
            <person name="Brym M."/>
            <person name="Khazi F."/>
            <person name="Huang T."/>
            <person name="Chambers A.H."/>
        </authorList>
    </citation>
    <scope>NUCLEOTIDE SEQUENCE [LARGE SCALE GENOMIC DNA]</scope>
    <source>
        <tissue evidence="11">Leaf</tissue>
    </source>
</reference>
<evidence type="ECO:0000313" key="11">
    <source>
        <dbReference type="EMBL" id="KAG0472741.1"/>
    </source>
</evidence>
<dbReference type="PANTHER" id="PTHR32227">
    <property type="entry name" value="GLUCAN ENDO-1,3-BETA-GLUCOSIDASE BG1-RELATED-RELATED"/>
    <property type="match status" value="1"/>
</dbReference>
<feature type="chain" id="PRO_5032741296" description="glucan endo-1,3-beta-D-glucosidase" evidence="10">
    <location>
        <begin position="27"/>
        <end position="439"/>
    </location>
</feature>
<keyword evidence="5" id="KW-0378">Hydrolase</keyword>
<dbReference type="OrthoDB" id="785494at2759"/>
<dbReference type="EC" id="3.2.1.39" evidence="3"/>
<dbReference type="InterPro" id="IPR017853">
    <property type="entry name" value="GH"/>
</dbReference>
<dbReference type="Pfam" id="PF00332">
    <property type="entry name" value="Glyco_hydro_17"/>
    <property type="match status" value="1"/>
</dbReference>
<proteinExistence type="inferred from homology"/>
<keyword evidence="9" id="KW-0812">Transmembrane</keyword>
<dbReference type="Proteomes" id="UP000636800">
    <property type="component" value="Chromosome 7"/>
</dbReference>
<dbReference type="InterPro" id="IPR000490">
    <property type="entry name" value="Glyco_hydro_17"/>
</dbReference>
<evidence type="ECO:0000256" key="8">
    <source>
        <dbReference type="SAM" id="MobiDB-lite"/>
    </source>
</evidence>